<dbReference type="PANTHER" id="PTHR13937">
    <property type="entry name" value="EUKARYOTIC TRANSLATION INITATION FACTOR 3, SUBUNIT 8 EIF3S8 -RELATED"/>
    <property type="match status" value="1"/>
</dbReference>
<keyword evidence="2 4" id="KW-0396">Initiation factor</keyword>
<feature type="region of interest" description="Disordered" evidence="5">
    <location>
        <begin position="157"/>
        <end position="190"/>
    </location>
</feature>
<dbReference type="InterPro" id="IPR008905">
    <property type="entry name" value="EIF3C_N_dom"/>
</dbReference>
<name>A0ABM0GGX2_SACKO</name>
<dbReference type="Proteomes" id="UP000694865">
    <property type="component" value="Unplaced"/>
</dbReference>
<evidence type="ECO:0000313" key="7">
    <source>
        <dbReference type="Proteomes" id="UP000694865"/>
    </source>
</evidence>
<dbReference type="RefSeq" id="NP_001171836.1">
    <property type="nucleotide sequence ID" value="NM_001184907.1"/>
</dbReference>
<evidence type="ECO:0000256" key="3">
    <source>
        <dbReference type="ARBA" id="ARBA00022917"/>
    </source>
</evidence>
<evidence type="ECO:0000256" key="5">
    <source>
        <dbReference type="SAM" id="MobiDB-lite"/>
    </source>
</evidence>
<organism evidence="7 8">
    <name type="scientific">Saccoglossus kowalevskii</name>
    <name type="common">Acorn worm</name>
    <dbReference type="NCBI Taxonomy" id="10224"/>
    <lineage>
        <taxon>Eukaryota</taxon>
        <taxon>Metazoa</taxon>
        <taxon>Hemichordata</taxon>
        <taxon>Enteropneusta</taxon>
        <taxon>Harrimaniidae</taxon>
        <taxon>Saccoglossus</taxon>
    </lineage>
</organism>
<feature type="region of interest" description="Disordered" evidence="5">
    <location>
        <begin position="213"/>
        <end position="290"/>
    </location>
</feature>
<feature type="compositionally biased region" description="Basic and acidic residues" evidence="5">
    <location>
        <begin position="551"/>
        <end position="578"/>
    </location>
</feature>
<proteinExistence type="inferred from homology"/>
<sequence>MSRFFATGSSTESSSDESDDDIAPVQQKPAAPAARVFMFSDEEEDTKRVVRSAKDKRFDEIKSSIKQIKNHKKIKDIAKVLSGFEDLCKVYLKAKNIIEKEGHPRFYIKYLVELEDFVNECWEDKKKFNKINAKSLGTLRQKYRKYCRDYEKQITDYKANPDASGEEDEVRDDEDTDSDSDDEISASDFLKKSTTAAAPVVVKAPPVDKVKFLKTEDSGDESDDSYWDSSSGDSSSSSEEEGGYTGASVARQFLKKGAGDEKKEKEKRERKKREGKRKEEEEDDEEGGWEEVKGGYRVESKPKMMFEKDTEITTVVVVKKLNEILSARGKRGTDRSEQIELLKELRSIAVSNNLMLGIDVKILFSIIASIYDYNPNIATNMKSEMWEKCLMFVSELLDILIENGNVIVGENIAEETENLDNVETPFRVRGCVLTLIERLDEEFTKMLQGCDAHSYEYVERLKDESKVLDIIVRVQKYIEERGTSSEMCRIFLRHIEHIYYKYDYENLKKIQDARTGGVKDKEEKEETKKEESKNEEEGESKAEDNKDDETDNKVQEENKKDRESSDEKKEESSEKEETSSALMDRMCKFIYSKDSTDMIRTRAILCHIYHHALHDRWFQARDLMLMSHLQDTIHHADVPTQIRYNRSMVQLGLCAFRAGNIRDAHNALLDIQSGGRAKELLAQGLLMRSMADRNPEQEKIEKRRQVPFHMHINLELLECVYLVSAMLLEIPYMAAHEFDTRKRMISKSFHHQLRLSERQALLGPPESMREHVVAASKAMKTGNWKACRNFLINEKMNGKVWNLFPESETVRALIVRKIQEESLRTYLFTFGSVYESLSLSTLSEMFELEKHIVHSTISKMIINEELMASWDEPSECVVMHRCEPTRLQSMALQLSEKVSILVESNEKQMEMKQGNFYHRQQNRGDGQQQRDYQNKSYGGRRGQQRQQRYN</sequence>
<dbReference type="Pfam" id="PF26569">
    <property type="entry name" value="EIF3CL_C"/>
    <property type="match status" value="1"/>
</dbReference>
<dbReference type="InterPro" id="IPR000717">
    <property type="entry name" value="PCI_dom"/>
</dbReference>
<dbReference type="InterPro" id="IPR058999">
    <property type="entry name" value="EIF3CL_C"/>
</dbReference>
<comment type="subcellular location">
    <subcellularLocation>
        <location evidence="4">Cytoplasm</location>
    </subcellularLocation>
</comment>
<dbReference type="InterPro" id="IPR027516">
    <property type="entry name" value="EIF3C"/>
</dbReference>
<feature type="domain" description="PCI" evidence="6">
    <location>
        <begin position="708"/>
        <end position="884"/>
    </location>
</feature>
<comment type="similarity">
    <text evidence="4">Belongs to the eIF-3 subunit C family.</text>
</comment>
<keyword evidence="3 4" id="KW-0648">Protein biosynthesis</keyword>
<evidence type="ECO:0000313" key="8">
    <source>
        <dbReference type="RefSeq" id="NP_001171836.1"/>
    </source>
</evidence>
<reference evidence="8" key="2">
    <citation type="submission" date="2025-08" db="UniProtKB">
        <authorList>
            <consortium name="RefSeq"/>
        </authorList>
    </citation>
    <scope>IDENTIFICATION</scope>
</reference>
<feature type="region of interest" description="Disordered" evidence="5">
    <location>
        <begin position="1"/>
        <end position="32"/>
    </location>
</feature>
<keyword evidence="1 4" id="KW-0963">Cytoplasm</keyword>
<protein>
    <recommendedName>
        <fullName evidence="4">Eukaryotic translation initiation factor 3 subunit C</fullName>
        <shortName evidence="4">eIF3c</shortName>
    </recommendedName>
    <alternativeName>
        <fullName evidence="4">Eukaryotic translation initiation factor 3 subunit 8</fullName>
    </alternativeName>
</protein>
<dbReference type="InterPro" id="IPR036390">
    <property type="entry name" value="WH_DNA-bd_sf"/>
</dbReference>
<accession>A0ABM0GGX2</accession>
<dbReference type="SUPFAM" id="SSF46785">
    <property type="entry name" value="Winged helix' DNA-binding domain"/>
    <property type="match status" value="1"/>
</dbReference>
<gene>
    <name evidence="8" type="primary">Eif3c</name>
</gene>
<evidence type="ECO:0000256" key="2">
    <source>
        <dbReference type="ARBA" id="ARBA00022540"/>
    </source>
</evidence>
<evidence type="ECO:0000256" key="4">
    <source>
        <dbReference type="HAMAP-Rule" id="MF_03002"/>
    </source>
</evidence>
<feature type="compositionally biased region" description="Low complexity" evidence="5">
    <location>
        <begin position="227"/>
        <end position="237"/>
    </location>
</feature>
<dbReference type="PANTHER" id="PTHR13937:SF0">
    <property type="entry name" value="EUKARYOTIC TRANSLATION INITIATION FACTOR 3 SUBUNIT C-RELATED"/>
    <property type="match status" value="1"/>
</dbReference>
<dbReference type="Pfam" id="PF01399">
    <property type="entry name" value="PCI"/>
    <property type="match status" value="1"/>
</dbReference>
<dbReference type="SMART" id="SM00088">
    <property type="entry name" value="PINT"/>
    <property type="match status" value="1"/>
</dbReference>
<dbReference type="HAMAP" id="MF_03002">
    <property type="entry name" value="eIF3c"/>
    <property type="match status" value="1"/>
</dbReference>
<comment type="subunit">
    <text evidence="4">Component of the eukaryotic translation initiation factor 3 (eIF-3) complex.</text>
</comment>
<feature type="compositionally biased region" description="Basic and acidic residues" evidence="5">
    <location>
        <begin position="257"/>
        <end position="267"/>
    </location>
</feature>
<feature type="compositionally biased region" description="Acidic residues" evidence="5">
    <location>
        <begin position="164"/>
        <end position="185"/>
    </location>
</feature>
<feature type="region of interest" description="Disordered" evidence="5">
    <location>
        <begin position="514"/>
        <end position="579"/>
    </location>
</feature>
<comment type="function">
    <text evidence="4">Component of the eukaryotic translation initiation factor 3 (eIF-3) complex, which is involved in protein synthesis of a specialized repertoire of mRNAs and, together with other initiation factors, stimulates binding of mRNA and methionyl-tRNAi to the 40S ribosome. The eIF-3 complex specifically targets and initiates translation of a subset of mRNAs involved in cell proliferation.</text>
</comment>
<dbReference type="PROSITE" id="PS50250">
    <property type="entry name" value="PCI"/>
    <property type="match status" value="1"/>
</dbReference>
<evidence type="ECO:0000256" key="1">
    <source>
        <dbReference type="ARBA" id="ARBA00022490"/>
    </source>
</evidence>
<feature type="compositionally biased region" description="Low complexity" evidence="5">
    <location>
        <begin position="23"/>
        <end position="32"/>
    </location>
</feature>
<dbReference type="Pfam" id="PF05470">
    <property type="entry name" value="eIF-3c_N"/>
    <property type="match status" value="1"/>
</dbReference>
<feature type="compositionally biased region" description="Basic and acidic residues" evidence="5">
    <location>
        <begin position="514"/>
        <end position="532"/>
    </location>
</feature>
<keyword evidence="7" id="KW-1185">Reference proteome</keyword>
<evidence type="ECO:0000259" key="6">
    <source>
        <dbReference type="PROSITE" id="PS50250"/>
    </source>
</evidence>
<reference evidence="8" key="1">
    <citation type="journal article" date="2008" name="Biol. Bull.">
        <title>cDNA sequences for transcription factors and signaling proteins of the hemichordate Saccoglossus kowalevskii: efficacy of the expressed sequence tag (EST) approach for evolutionary and developmental studies of a new organism.</title>
        <authorList>
            <person name="Freeman R.M. Jr."/>
            <person name="Wu M."/>
            <person name="Cordonnier-Pratt M.M."/>
            <person name="Pratt L.H."/>
            <person name="Gruber C.E."/>
            <person name="Smith M."/>
            <person name="Lander E.S."/>
            <person name="Stange-Thomann N."/>
            <person name="Lowe C.J."/>
            <person name="Gerhart J."/>
            <person name="Kirschner M."/>
        </authorList>
    </citation>
    <scope>NUCLEOTIDE SEQUENCE</scope>
</reference>
<dbReference type="GeneID" id="100378664"/>
<feature type="region of interest" description="Disordered" evidence="5">
    <location>
        <begin position="920"/>
        <end position="950"/>
    </location>
</feature>
<dbReference type="GO" id="GO:0003743">
    <property type="term" value="F:translation initiation factor activity"/>
    <property type="evidence" value="ECO:0007669"/>
    <property type="project" value="UniProtKB-KW"/>
</dbReference>
<feature type="compositionally biased region" description="Acidic residues" evidence="5">
    <location>
        <begin position="280"/>
        <end position="289"/>
    </location>
</feature>